<dbReference type="InterPro" id="IPR052380">
    <property type="entry name" value="Viral_DNA_packaging_terminase"/>
</dbReference>
<dbReference type="PANTHER" id="PTHR39184">
    <property type="match status" value="1"/>
</dbReference>
<dbReference type="NCBIfam" id="TIGR01547">
    <property type="entry name" value="phage_term_2"/>
    <property type="match status" value="1"/>
</dbReference>
<protein>
    <submittedName>
        <fullName evidence="2">Large terminase</fullName>
    </submittedName>
</protein>
<proteinExistence type="predicted"/>
<sequence>MQIARPYQDLWWWLHTETPPYRYYCYSGGRASGKSTAVAQSLILRASIQPITVLCAREFQNSITDSVYKLLTNTIEEFGLQGFEIRRDGIGHVNGSNFIFRGLHDNIQSIKSIEGIDVCWVEEAQTISKASLTTLIPTIRRPNSTLIFTWNPLTSHDPIWTYFISTDSEERLHQTCHWHTTFEDVHRLLSQDVIDMIEADKQTADYGHVWLGLPYADTNNQLISDTMINEALQRAATDGPVTFGVDVARYGSDRTALTIKKGNRIESLESWTHASIVDTAERIRLRASQHQPIDIRIDDTGVGGGLTDLLKTYGLPVTGINYAGKAKDQQYPNIASELWFDFATMLPQLSINPQLADLAKLTTELTTRKWHITSRNQRQIESKQDYKDTMNLGSPDLADSLLLACYEPPKLPSWDVAVC</sequence>
<feature type="domain" description="Phage terminase large subunit N-terminal" evidence="1">
    <location>
        <begin position="23"/>
        <end position="203"/>
    </location>
</feature>
<organism evidence="2">
    <name type="scientific">Myoviridae sp. ctCpP1</name>
    <dbReference type="NCBI Taxonomy" id="2825054"/>
    <lineage>
        <taxon>Viruses</taxon>
        <taxon>Duplodnaviria</taxon>
        <taxon>Heunggongvirae</taxon>
        <taxon>Uroviricota</taxon>
        <taxon>Caudoviricetes</taxon>
    </lineage>
</organism>
<dbReference type="PANTHER" id="PTHR39184:SF1">
    <property type="entry name" value="PBSX PHAGE TERMINASE LARGE SUBUNIT"/>
    <property type="match status" value="1"/>
</dbReference>
<dbReference type="Pfam" id="PF04466">
    <property type="entry name" value="Terminase_3"/>
    <property type="match status" value="1"/>
</dbReference>
<dbReference type="InterPro" id="IPR027417">
    <property type="entry name" value="P-loop_NTPase"/>
</dbReference>
<dbReference type="InterPro" id="IPR006437">
    <property type="entry name" value="Phage_terminase_lsu"/>
</dbReference>
<dbReference type="InterPro" id="IPR035412">
    <property type="entry name" value="Terminase_L_N"/>
</dbReference>
<dbReference type="Gene3D" id="3.30.420.240">
    <property type="match status" value="1"/>
</dbReference>
<evidence type="ECO:0000259" key="1">
    <source>
        <dbReference type="Pfam" id="PF04466"/>
    </source>
</evidence>
<name>A0A8S5V7E6_9CAUD</name>
<evidence type="ECO:0000313" key="2">
    <source>
        <dbReference type="EMBL" id="DAG02666.1"/>
    </source>
</evidence>
<accession>A0A8S5V7E6</accession>
<dbReference type="Gene3D" id="3.40.50.300">
    <property type="entry name" value="P-loop containing nucleotide triphosphate hydrolases"/>
    <property type="match status" value="1"/>
</dbReference>
<reference evidence="2" key="1">
    <citation type="journal article" date="2021" name="Proc. Natl. Acad. Sci. U.S.A.">
        <title>A Catalog of Tens of Thousands of Viruses from Human Metagenomes Reveals Hidden Associations with Chronic Diseases.</title>
        <authorList>
            <person name="Tisza M.J."/>
            <person name="Buck C.B."/>
        </authorList>
    </citation>
    <scope>NUCLEOTIDE SEQUENCE</scope>
    <source>
        <strain evidence="2">CtCpP1</strain>
    </source>
</reference>
<dbReference type="EMBL" id="BK016213">
    <property type="protein sequence ID" value="DAG02666.1"/>
    <property type="molecule type" value="Genomic_DNA"/>
</dbReference>